<evidence type="ECO:0000259" key="15">
    <source>
        <dbReference type="Pfam" id="PF17766"/>
    </source>
</evidence>
<evidence type="ECO:0000313" key="16">
    <source>
        <dbReference type="EMBL" id="KAG0451753.1"/>
    </source>
</evidence>
<feature type="domain" description="Inhibitor I9" evidence="14">
    <location>
        <begin position="41"/>
        <end position="118"/>
    </location>
</feature>
<feature type="active site" description="Charge relay system" evidence="8 9">
    <location>
        <position position="210"/>
    </location>
</feature>
<evidence type="ECO:0000313" key="18">
    <source>
        <dbReference type="Proteomes" id="UP000636800"/>
    </source>
</evidence>
<dbReference type="InterPro" id="IPR015500">
    <property type="entry name" value="Peptidase_S8_subtilisin-rel"/>
</dbReference>
<dbReference type="Pfam" id="PF05922">
    <property type="entry name" value="Inhibitor_I9"/>
    <property type="match status" value="1"/>
</dbReference>
<comment type="caution">
    <text evidence="17">The sequence shown here is derived from an EMBL/GenBank/DDBJ whole genome shotgun (WGS) entry which is preliminary data.</text>
</comment>
<organism evidence="17 19">
    <name type="scientific">Vanilla planifolia</name>
    <name type="common">Vanilla</name>
    <dbReference type="NCBI Taxonomy" id="51239"/>
    <lineage>
        <taxon>Eukaryota</taxon>
        <taxon>Viridiplantae</taxon>
        <taxon>Streptophyta</taxon>
        <taxon>Embryophyta</taxon>
        <taxon>Tracheophyta</taxon>
        <taxon>Spermatophyta</taxon>
        <taxon>Magnoliopsida</taxon>
        <taxon>Liliopsida</taxon>
        <taxon>Asparagales</taxon>
        <taxon>Orchidaceae</taxon>
        <taxon>Vanilloideae</taxon>
        <taxon>Vanilleae</taxon>
        <taxon>Vanilla</taxon>
    </lineage>
</organism>
<dbReference type="Pfam" id="PF17766">
    <property type="entry name" value="fn3_6"/>
    <property type="match status" value="1"/>
</dbReference>
<feature type="domain" description="PA" evidence="13">
    <location>
        <begin position="362"/>
        <end position="436"/>
    </location>
</feature>
<dbReference type="Proteomes" id="UP000636800">
    <property type="component" value="Unassembled WGS sequence"/>
</dbReference>
<keyword evidence="5 9" id="KW-0378">Hydrolase</keyword>
<feature type="chain" id="PRO_5036418070" evidence="11">
    <location>
        <begin position="26"/>
        <end position="736"/>
    </location>
</feature>
<keyword evidence="18" id="KW-1185">Reference proteome</keyword>
<dbReference type="GO" id="GO:0006508">
    <property type="term" value="P:proteolysis"/>
    <property type="evidence" value="ECO:0007669"/>
    <property type="project" value="UniProtKB-KW"/>
</dbReference>
<feature type="domain" description="Peptidase S8/S53" evidence="12">
    <location>
        <begin position="143"/>
        <end position="558"/>
    </location>
</feature>
<evidence type="ECO:0000313" key="17">
    <source>
        <dbReference type="EMBL" id="KAG0451835.1"/>
    </source>
</evidence>
<evidence type="ECO:0000256" key="2">
    <source>
        <dbReference type="ARBA" id="ARBA00011073"/>
    </source>
</evidence>
<proteinExistence type="inferred from homology"/>
<dbReference type="Gene3D" id="3.40.50.200">
    <property type="entry name" value="Peptidase S8/S53 domain"/>
    <property type="match status" value="1"/>
</dbReference>
<dbReference type="Gene3D" id="2.60.40.2310">
    <property type="match status" value="1"/>
</dbReference>
<evidence type="ECO:0000256" key="7">
    <source>
        <dbReference type="ARBA" id="ARBA00023180"/>
    </source>
</evidence>
<dbReference type="Pfam" id="PF02225">
    <property type="entry name" value="PA"/>
    <property type="match status" value="1"/>
</dbReference>
<evidence type="ECO:0000256" key="1">
    <source>
        <dbReference type="ARBA" id="ARBA00004613"/>
    </source>
</evidence>
<evidence type="ECO:0000256" key="11">
    <source>
        <dbReference type="SAM" id="SignalP"/>
    </source>
</evidence>
<dbReference type="InterPro" id="IPR000209">
    <property type="entry name" value="Peptidase_S8/S53_dom"/>
</dbReference>
<sequence>MVRMKVSCAFGALLFLNLIIFPVHGTNTLPIDQDDDSPKIYIVHLLKPISKKFHHFKDRKEWYMSYLPNATLASGEPRLVYSYRQVITGFAAWLSPEDVIAMKTMDGFLFARLDKKVQPRTTHSYEFLGLDHNSGLWYDSEYGSGLIIGVVDSGIKSTHPSFRGRGLPPYDPNKWKGRCYWGPPICNNKLIGAQGFNGGRTIPPVDDEGHGTHVSGIAAGNFVDDASLLGTGSGTATGMAPKAHLAMYKISSAGDLLKAIEEAIRNQVDVISISQGDDKPEFMLNGIVIGAFAAAKKGIVTCAAAPNSGPVPSVIDNDAPWMITVGASTIDRRITAIVKLGNNREFIGESAYQPNGYSSPELPLVNAAYCSNLKRHKVVGKIVVCYTSINNTKLGENVKNAGGLALIVTSGFGNLTSPEPHVLPASHVTTQDGKEIRKYISASSNATASIIFKGTELGIRPAPVIAVFSGRGPSLTNGGLIAPDIVAPGVNILSAWPWELGPNQTGTPKTFLYQSGTSMATPHVAGVATLLKHKYPTWSVAAIQSAIMTTAQFKDRDGNPITDQSGGKKAGVFQMGSGHLDPVAASDPGLIYDIQFHDYIRYLCGSGLFSSQDVSAIVQGKITCSSIRGIKPEELNYPSIGVTLSASSTTVTVTRTVTNVGDSDTTYTVDFVEPEGVRIDVSPVTLDFKNVGEMKSYNVTISFKSTPMPPGDYSEGHLAWDSGKYFVRSPIAVTFV</sequence>
<keyword evidence="6 9" id="KW-0720">Serine protease</keyword>
<feature type="active site" description="Charge relay system" evidence="8 9">
    <location>
        <position position="152"/>
    </location>
</feature>
<dbReference type="InterPro" id="IPR045051">
    <property type="entry name" value="SBT"/>
</dbReference>
<dbReference type="GO" id="GO:0004252">
    <property type="term" value="F:serine-type endopeptidase activity"/>
    <property type="evidence" value="ECO:0007669"/>
    <property type="project" value="UniProtKB-UniRule"/>
</dbReference>
<feature type="active site" description="Charge relay system" evidence="8 9">
    <location>
        <position position="518"/>
    </location>
</feature>
<dbReference type="Gene3D" id="3.30.70.80">
    <property type="entry name" value="Peptidase S8 propeptide/proteinase inhibitor I9"/>
    <property type="match status" value="1"/>
</dbReference>
<keyword evidence="3 9" id="KW-0645">Protease</keyword>
<evidence type="ECO:0000256" key="9">
    <source>
        <dbReference type="PROSITE-ProRule" id="PRU01240"/>
    </source>
</evidence>
<gene>
    <name evidence="17" type="ORF">HPP92_026010</name>
    <name evidence="16" type="ORF">HPP92_026285</name>
</gene>
<dbReference type="PANTHER" id="PTHR10795">
    <property type="entry name" value="PROPROTEIN CONVERTASE SUBTILISIN/KEXIN"/>
    <property type="match status" value="1"/>
</dbReference>
<comment type="similarity">
    <text evidence="2 9 10">Belongs to the peptidase S8 family.</text>
</comment>
<reference evidence="18 19" key="1">
    <citation type="journal article" date="2020" name="Nat. Food">
        <title>A phased Vanilla planifolia genome enables genetic improvement of flavour and production.</title>
        <authorList>
            <person name="Hasing T."/>
            <person name="Tang H."/>
            <person name="Brym M."/>
            <person name="Khazi F."/>
            <person name="Huang T."/>
            <person name="Chambers A.H."/>
        </authorList>
    </citation>
    <scope>NUCLEOTIDE SEQUENCE [LARGE SCALE GENOMIC DNA]</scope>
    <source>
        <tissue evidence="17">Leaf</tissue>
    </source>
</reference>
<dbReference type="AlphaFoldDB" id="A0A835PDP3"/>
<dbReference type="SUPFAM" id="SSF52743">
    <property type="entry name" value="Subtilisin-like"/>
    <property type="match status" value="1"/>
</dbReference>
<dbReference type="CDD" id="cd04852">
    <property type="entry name" value="Peptidases_S8_3"/>
    <property type="match status" value="1"/>
</dbReference>
<evidence type="ECO:0000259" key="14">
    <source>
        <dbReference type="Pfam" id="PF05922"/>
    </source>
</evidence>
<dbReference type="PROSITE" id="PS00138">
    <property type="entry name" value="SUBTILASE_SER"/>
    <property type="match status" value="1"/>
</dbReference>
<dbReference type="InterPro" id="IPR034197">
    <property type="entry name" value="Peptidases_S8_3"/>
</dbReference>
<dbReference type="InterPro" id="IPR036852">
    <property type="entry name" value="Peptidase_S8/S53_dom_sf"/>
</dbReference>
<dbReference type="InterPro" id="IPR010259">
    <property type="entry name" value="S8pro/Inhibitor_I9"/>
</dbReference>
<dbReference type="PROSITE" id="PS00137">
    <property type="entry name" value="SUBTILASE_HIS"/>
    <property type="match status" value="1"/>
</dbReference>
<dbReference type="PROSITE" id="PS00136">
    <property type="entry name" value="SUBTILASE_ASP"/>
    <property type="match status" value="1"/>
</dbReference>
<evidence type="ECO:0000256" key="6">
    <source>
        <dbReference type="ARBA" id="ARBA00022825"/>
    </source>
</evidence>
<dbReference type="InterPro" id="IPR022398">
    <property type="entry name" value="Peptidase_S8_His-AS"/>
</dbReference>
<keyword evidence="7" id="KW-0325">Glycoprotein</keyword>
<evidence type="ECO:0000256" key="4">
    <source>
        <dbReference type="ARBA" id="ARBA00022729"/>
    </source>
</evidence>
<dbReference type="InterPro" id="IPR003137">
    <property type="entry name" value="PA_domain"/>
</dbReference>
<keyword evidence="4 11" id="KW-0732">Signal</keyword>
<dbReference type="Proteomes" id="UP000639772">
    <property type="component" value="Unassembled WGS sequence"/>
</dbReference>
<feature type="domain" description="Subtilisin-like protease fibronectin type-III" evidence="15">
    <location>
        <begin position="634"/>
        <end position="733"/>
    </location>
</feature>
<evidence type="ECO:0000256" key="10">
    <source>
        <dbReference type="RuleBase" id="RU003355"/>
    </source>
</evidence>
<accession>A0A835PDP3</accession>
<dbReference type="InterPro" id="IPR037045">
    <property type="entry name" value="S8pro/Inhibitor_I9_sf"/>
</dbReference>
<dbReference type="OrthoDB" id="640735at2759"/>
<evidence type="ECO:0000256" key="5">
    <source>
        <dbReference type="ARBA" id="ARBA00022801"/>
    </source>
</evidence>
<protein>
    <submittedName>
        <fullName evidence="17">Uncharacterized protein</fullName>
    </submittedName>
</protein>
<evidence type="ECO:0000259" key="12">
    <source>
        <dbReference type="Pfam" id="PF00082"/>
    </source>
</evidence>
<dbReference type="CDD" id="cd02120">
    <property type="entry name" value="PA_subtilisin_like"/>
    <property type="match status" value="1"/>
</dbReference>
<feature type="signal peptide" evidence="11">
    <location>
        <begin position="1"/>
        <end position="25"/>
    </location>
</feature>
<dbReference type="GO" id="GO:0005576">
    <property type="term" value="C:extracellular region"/>
    <property type="evidence" value="ECO:0007669"/>
    <property type="project" value="UniProtKB-SubCell"/>
</dbReference>
<dbReference type="PRINTS" id="PR00723">
    <property type="entry name" value="SUBTILISIN"/>
</dbReference>
<dbReference type="PROSITE" id="PS51892">
    <property type="entry name" value="SUBTILASE"/>
    <property type="match status" value="1"/>
</dbReference>
<evidence type="ECO:0000259" key="13">
    <source>
        <dbReference type="Pfam" id="PF02225"/>
    </source>
</evidence>
<comment type="subcellular location">
    <subcellularLocation>
        <location evidence="1">Secreted</location>
    </subcellularLocation>
</comment>
<dbReference type="EMBL" id="JADCNM010000047">
    <property type="protein sequence ID" value="KAG0451835.1"/>
    <property type="molecule type" value="Genomic_DNA"/>
</dbReference>
<dbReference type="InterPro" id="IPR023827">
    <property type="entry name" value="Peptidase_S8_Asp-AS"/>
</dbReference>
<name>A0A835PDP3_VANPL</name>
<dbReference type="InterPro" id="IPR023828">
    <property type="entry name" value="Peptidase_S8_Ser-AS"/>
</dbReference>
<evidence type="ECO:0000256" key="8">
    <source>
        <dbReference type="PIRSR" id="PIRSR615500-1"/>
    </source>
</evidence>
<evidence type="ECO:0000313" key="19">
    <source>
        <dbReference type="Proteomes" id="UP000639772"/>
    </source>
</evidence>
<dbReference type="EMBL" id="JADCNL010000046">
    <property type="protein sequence ID" value="KAG0451753.1"/>
    <property type="molecule type" value="Genomic_DNA"/>
</dbReference>
<dbReference type="Gene3D" id="3.50.30.30">
    <property type="match status" value="1"/>
</dbReference>
<dbReference type="Pfam" id="PF00082">
    <property type="entry name" value="Peptidase_S8"/>
    <property type="match status" value="1"/>
</dbReference>
<dbReference type="InterPro" id="IPR041469">
    <property type="entry name" value="Subtilisin-like_FN3"/>
</dbReference>
<evidence type="ECO:0000256" key="3">
    <source>
        <dbReference type="ARBA" id="ARBA00022670"/>
    </source>
</evidence>